<protein>
    <submittedName>
        <fullName evidence="1">Uncharacterized protein</fullName>
    </submittedName>
</protein>
<sequence length="65" mass="7074">MSIESLSFHDPETGRWVTAKLKSAKMIEGVLELNFGMPYDIEGQAVPATPALESALVEPKVAESR</sequence>
<proteinExistence type="predicted"/>
<dbReference type="AlphaFoldDB" id="A0A1X0J0Q1"/>
<dbReference type="OrthoDB" id="9865503at2"/>
<dbReference type="Proteomes" id="UP000192434">
    <property type="component" value="Unassembled WGS sequence"/>
</dbReference>
<organism evidence="1 2">
    <name type="scientific">Mycobacteroides saopaulense</name>
    <dbReference type="NCBI Taxonomy" id="1578165"/>
    <lineage>
        <taxon>Bacteria</taxon>
        <taxon>Bacillati</taxon>
        <taxon>Actinomycetota</taxon>
        <taxon>Actinomycetes</taxon>
        <taxon>Mycobacteriales</taxon>
        <taxon>Mycobacteriaceae</taxon>
        <taxon>Mycobacteroides</taxon>
    </lineage>
</organism>
<accession>A0A1X0J0Q1</accession>
<evidence type="ECO:0000313" key="2">
    <source>
        <dbReference type="Proteomes" id="UP000192434"/>
    </source>
</evidence>
<gene>
    <name evidence="1" type="ORF">BST43_15615</name>
</gene>
<name>A0A1X0J0Q1_9MYCO</name>
<dbReference type="EMBL" id="MVII01000019">
    <property type="protein sequence ID" value="ORB55291.1"/>
    <property type="molecule type" value="Genomic_DNA"/>
</dbReference>
<reference evidence="1 2" key="1">
    <citation type="submission" date="2016-12" db="EMBL/GenBank/DDBJ databases">
        <title>The new phylogeny of genus Mycobacterium.</title>
        <authorList>
            <person name="Tortoli E."/>
            <person name="Trovato A."/>
            <person name="Cirillo D.M."/>
        </authorList>
    </citation>
    <scope>NUCLEOTIDE SEQUENCE [LARGE SCALE GENOMIC DNA]</scope>
    <source>
        <strain evidence="1 2">CCUG 66554</strain>
    </source>
</reference>
<evidence type="ECO:0000313" key="1">
    <source>
        <dbReference type="EMBL" id="ORB55291.1"/>
    </source>
</evidence>
<dbReference type="RefSeq" id="WP_054491455.1">
    <property type="nucleotide sequence ID" value="NZ_MVII01000019.1"/>
</dbReference>
<comment type="caution">
    <text evidence="1">The sequence shown here is derived from an EMBL/GenBank/DDBJ whole genome shotgun (WGS) entry which is preliminary data.</text>
</comment>